<keyword evidence="5" id="KW-0133">Cell shape</keyword>
<dbReference type="HOGENOM" id="CLU_029243_1_2_12"/>
<feature type="compositionally biased region" description="Basic and acidic residues" evidence="16">
    <location>
        <begin position="11"/>
        <end position="22"/>
    </location>
</feature>
<evidence type="ECO:0000256" key="14">
    <source>
        <dbReference type="ARBA" id="ARBA00044770"/>
    </source>
</evidence>
<evidence type="ECO:0000256" key="9">
    <source>
        <dbReference type="ARBA" id="ARBA00032370"/>
    </source>
</evidence>
<evidence type="ECO:0000256" key="16">
    <source>
        <dbReference type="SAM" id="MobiDB-lite"/>
    </source>
</evidence>
<feature type="region of interest" description="Disordered" evidence="16">
    <location>
        <begin position="1"/>
        <end position="28"/>
    </location>
</feature>
<name>F4GKW6_PARC1</name>
<sequence>MDGNWKRSGRHKDVWGRQERSEGVSWSPGDYDDVGSRATWEWSSSFLRHGEAPDGAGSGSLAPFTFLILLLVLTGLGLVMMYSASYDVALREGVPHYYYVMRQGIFALGACICFPLFRFLPMRLFKKISPALLLVAVMLMLLTLFTPFGRTISGGRRWLQIGPLPSFQPSEIVKPVVILFLSFWLADEGRKKKNKVIYLLVPCCVVLIFAGLILMQHAYTTAALFTGICLSLFIAGGVGLGTILFFLASIGMPAMIFLFGAPYRVRRLAAFLIPDLDPSGINWQVTNSLKAIKAGGWWGRGLGNSEYKLGLIPEVNTDFIFSVIAEENGFIGILLLFFLFFLFGLLGYRTYARMKTMDKGLSNAAFGITTMVIWQALVNVAVVTGALPPTGIPLPFFSQGGTNLFVILCECFLLYRIMLIAGGRAAMEPTGQRNRDGNERLPQLTDRGKTYLDMDTEVRHD</sequence>
<dbReference type="GO" id="GO:0005886">
    <property type="term" value="C:plasma membrane"/>
    <property type="evidence" value="ECO:0007669"/>
    <property type="project" value="TreeGrafter"/>
</dbReference>
<feature type="transmembrane region" description="Helical" evidence="17">
    <location>
        <begin position="196"/>
        <end position="216"/>
    </location>
</feature>
<dbReference type="GO" id="GO:0051301">
    <property type="term" value="P:cell division"/>
    <property type="evidence" value="ECO:0007669"/>
    <property type="project" value="InterPro"/>
</dbReference>
<evidence type="ECO:0000256" key="15">
    <source>
        <dbReference type="ARBA" id="ARBA00049902"/>
    </source>
</evidence>
<evidence type="ECO:0000256" key="13">
    <source>
        <dbReference type="ARBA" id="ARBA00041418"/>
    </source>
</evidence>
<feature type="transmembrane region" description="Helical" evidence="17">
    <location>
        <begin position="222"/>
        <end position="247"/>
    </location>
</feature>
<comment type="subcellular location">
    <subcellularLocation>
        <location evidence="1">Membrane</location>
        <topology evidence="1">Multi-pass membrane protein</topology>
    </subcellularLocation>
</comment>
<feature type="transmembrane region" description="Helical" evidence="17">
    <location>
        <begin position="360"/>
        <end position="384"/>
    </location>
</feature>
<feature type="transmembrane region" description="Helical" evidence="17">
    <location>
        <begin position="132"/>
        <end position="152"/>
    </location>
</feature>
<dbReference type="EC" id="2.4.99.28" evidence="14"/>
<dbReference type="GO" id="GO:0008955">
    <property type="term" value="F:peptidoglycan glycosyltransferase activity"/>
    <property type="evidence" value="ECO:0007669"/>
    <property type="project" value="UniProtKB-EC"/>
</dbReference>
<keyword evidence="19" id="KW-1185">Reference proteome</keyword>
<feature type="transmembrane region" description="Helical" evidence="17">
    <location>
        <begin position="329"/>
        <end position="348"/>
    </location>
</feature>
<keyword evidence="4 17" id="KW-0812">Transmembrane</keyword>
<evidence type="ECO:0000313" key="19">
    <source>
        <dbReference type="Proteomes" id="UP000007939"/>
    </source>
</evidence>
<feature type="transmembrane region" description="Helical" evidence="17">
    <location>
        <begin position="64"/>
        <end position="84"/>
    </location>
</feature>
<dbReference type="GO" id="GO:0009252">
    <property type="term" value="P:peptidoglycan biosynthetic process"/>
    <property type="evidence" value="ECO:0007669"/>
    <property type="project" value="UniProtKB-KW"/>
</dbReference>
<dbReference type="AlphaFoldDB" id="F4GKW6"/>
<feature type="transmembrane region" description="Helical" evidence="17">
    <location>
        <begin position="404"/>
        <end position="426"/>
    </location>
</feature>
<comment type="similarity">
    <text evidence="11">Belongs to the SEDS family. FtsW subfamily.</text>
</comment>
<evidence type="ECO:0000256" key="4">
    <source>
        <dbReference type="ARBA" id="ARBA00022692"/>
    </source>
</evidence>
<evidence type="ECO:0000256" key="2">
    <source>
        <dbReference type="ARBA" id="ARBA00022676"/>
    </source>
</evidence>
<dbReference type="Pfam" id="PF01098">
    <property type="entry name" value="FTSW_RODA_SPOVE"/>
    <property type="match status" value="1"/>
</dbReference>
<gene>
    <name evidence="18" type="ordered locus">Spico_0651</name>
</gene>
<evidence type="ECO:0000256" key="8">
    <source>
        <dbReference type="ARBA" id="ARBA00023136"/>
    </source>
</evidence>
<comment type="catalytic activity">
    <reaction evidence="15">
        <text>[GlcNAc-(1-&gt;4)-Mur2Ac(oyl-L-Ala-gamma-D-Glu-L-Lys-D-Ala-D-Ala)](n)-di-trans,octa-cis-undecaprenyl diphosphate + beta-D-GlcNAc-(1-&gt;4)-Mur2Ac(oyl-L-Ala-gamma-D-Glu-L-Lys-D-Ala-D-Ala)-di-trans,octa-cis-undecaprenyl diphosphate = [GlcNAc-(1-&gt;4)-Mur2Ac(oyl-L-Ala-gamma-D-Glu-L-Lys-D-Ala-D-Ala)](n+1)-di-trans,octa-cis-undecaprenyl diphosphate + di-trans,octa-cis-undecaprenyl diphosphate + H(+)</text>
        <dbReference type="Rhea" id="RHEA:23708"/>
        <dbReference type="Rhea" id="RHEA-COMP:9602"/>
        <dbReference type="Rhea" id="RHEA-COMP:9603"/>
        <dbReference type="ChEBI" id="CHEBI:15378"/>
        <dbReference type="ChEBI" id="CHEBI:58405"/>
        <dbReference type="ChEBI" id="CHEBI:60033"/>
        <dbReference type="ChEBI" id="CHEBI:78435"/>
        <dbReference type="EC" id="2.4.99.28"/>
    </reaction>
</comment>
<dbReference type="PANTHER" id="PTHR30474">
    <property type="entry name" value="CELL CYCLE PROTEIN"/>
    <property type="match status" value="1"/>
</dbReference>
<dbReference type="STRING" id="760011.Spico_0651"/>
<dbReference type="KEGG" id="scc:Spico_0651"/>
<reference evidence="18 19" key="2">
    <citation type="journal article" date="2012" name="Stand. Genomic Sci.">
        <title>Complete genome sequence of the termite hindgut bacterium Spirochaeta coccoides type strain (SPN1(T)), reclassification in the genus Sphaerochaeta as Sphaerochaeta coccoides comb. nov. and emendations of the family Spirochaetaceae and the genus Sphaerochaeta.</title>
        <authorList>
            <person name="Abt B."/>
            <person name="Han C."/>
            <person name="Scheuner C."/>
            <person name="Lu M."/>
            <person name="Lapidus A."/>
            <person name="Nolan M."/>
            <person name="Lucas S."/>
            <person name="Hammon N."/>
            <person name="Deshpande S."/>
            <person name="Cheng J.F."/>
            <person name="Tapia R."/>
            <person name="Goodwin L.A."/>
            <person name="Pitluck S."/>
            <person name="Liolios K."/>
            <person name="Pagani I."/>
            <person name="Ivanova N."/>
            <person name="Mavromatis K."/>
            <person name="Mikhailova N."/>
            <person name="Huntemann M."/>
            <person name="Pati A."/>
            <person name="Chen A."/>
            <person name="Palaniappan K."/>
            <person name="Land M."/>
            <person name="Hauser L."/>
            <person name="Brambilla E.M."/>
            <person name="Rohde M."/>
            <person name="Spring S."/>
            <person name="Gronow S."/>
            <person name="Goker M."/>
            <person name="Woyke T."/>
            <person name="Bristow J."/>
            <person name="Eisen J.A."/>
            <person name="Markowitz V."/>
            <person name="Hugenholtz P."/>
            <person name="Kyrpides N.C."/>
            <person name="Klenk H.P."/>
            <person name="Detter J.C."/>
        </authorList>
    </citation>
    <scope>NUCLEOTIDE SEQUENCE [LARGE SCALE GENOMIC DNA]</scope>
    <source>
        <strain evidence="19">ATCC BAA-1237 / DSM 17374 / SPN1</strain>
    </source>
</reference>
<feature type="transmembrane region" description="Helical" evidence="17">
    <location>
        <begin position="96"/>
        <end position="120"/>
    </location>
</feature>
<proteinExistence type="inferred from homology"/>
<dbReference type="GO" id="GO:0008360">
    <property type="term" value="P:regulation of cell shape"/>
    <property type="evidence" value="ECO:0007669"/>
    <property type="project" value="UniProtKB-KW"/>
</dbReference>
<dbReference type="GO" id="GO:0015648">
    <property type="term" value="F:lipid-linked peptidoglycan transporter activity"/>
    <property type="evidence" value="ECO:0007669"/>
    <property type="project" value="TreeGrafter"/>
</dbReference>
<dbReference type="InterPro" id="IPR001182">
    <property type="entry name" value="FtsW/RodA"/>
</dbReference>
<dbReference type="eggNOG" id="COG0772">
    <property type="taxonomic scope" value="Bacteria"/>
</dbReference>
<feature type="transmembrane region" description="Helical" evidence="17">
    <location>
        <begin position="254"/>
        <end position="273"/>
    </location>
</feature>
<keyword evidence="3" id="KW-0808">Transferase</keyword>
<dbReference type="EMBL" id="CP002659">
    <property type="protein sequence ID" value="AEC01879.1"/>
    <property type="molecule type" value="Genomic_DNA"/>
</dbReference>
<keyword evidence="7 17" id="KW-1133">Transmembrane helix</keyword>
<evidence type="ECO:0000256" key="5">
    <source>
        <dbReference type="ARBA" id="ARBA00022960"/>
    </source>
</evidence>
<evidence type="ECO:0000313" key="18">
    <source>
        <dbReference type="EMBL" id="AEC01879.1"/>
    </source>
</evidence>
<evidence type="ECO:0000256" key="10">
    <source>
        <dbReference type="ARBA" id="ARBA00033270"/>
    </source>
</evidence>
<organism evidence="18 19">
    <name type="scientific">Parasphaerochaeta coccoides (strain ATCC BAA-1237 / DSM 17374 / SPN1)</name>
    <name type="common">Sphaerochaeta coccoides</name>
    <dbReference type="NCBI Taxonomy" id="760011"/>
    <lineage>
        <taxon>Bacteria</taxon>
        <taxon>Pseudomonadati</taxon>
        <taxon>Spirochaetota</taxon>
        <taxon>Spirochaetia</taxon>
        <taxon>Spirochaetales</taxon>
        <taxon>Sphaerochaetaceae</taxon>
        <taxon>Parasphaerochaeta</taxon>
    </lineage>
</organism>
<evidence type="ECO:0000256" key="3">
    <source>
        <dbReference type="ARBA" id="ARBA00022679"/>
    </source>
</evidence>
<dbReference type="GO" id="GO:0032153">
    <property type="term" value="C:cell division site"/>
    <property type="evidence" value="ECO:0007669"/>
    <property type="project" value="TreeGrafter"/>
</dbReference>
<evidence type="ECO:0000256" key="6">
    <source>
        <dbReference type="ARBA" id="ARBA00022984"/>
    </source>
</evidence>
<dbReference type="RefSeq" id="WP_013739275.1">
    <property type="nucleotide sequence ID" value="NC_015436.1"/>
</dbReference>
<keyword evidence="2" id="KW-0328">Glycosyltransferase</keyword>
<keyword evidence="8 17" id="KW-0472">Membrane</keyword>
<evidence type="ECO:0000256" key="1">
    <source>
        <dbReference type="ARBA" id="ARBA00004141"/>
    </source>
</evidence>
<dbReference type="Proteomes" id="UP000007939">
    <property type="component" value="Chromosome"/>
</dbReference>
<evidence type="ECO:0000256" key="17">
    <source>
        <dbReference type="SAM" id="Phobius"/>
    </source>
</evidence>
<evidence type="ECO:0000256" key="12">
    <source>
        <dbReference type="ARBA" id="ARBA00041185"/>
    </source>
</evidence>
<evidence type="ECO:0000256" key="11">
    <source>
        <dbReference type="ARBA" id="ARBA00038053"/>
    </source>
</evidence>
<keyword evidence="6" id="KW-0573">Peptidoglycan synthesis</keyword>
<accession>F4GKW6</accession>
<protein>
    <recommendedName>
        <fullName evidence="12">Probable peptidoglycan glycosyltransferase FtsW</fullName>
        <ecNumber evidence="14">2.4.99.28</ecNumber>
    </recommendedName>
    <alternativeName>
        <fullName evidence="13">Cell division protein FtsW</fullName>
    </alternativeName>
    <alternativeName>
        <fullName evidence="10">Cell wall polymerase</fullName>
    </alternativeName>
    <alternativeName>
        <fullName evidence="9">Peptidoglycan polymerase</fullName>
    </alternativeName>
</protein>
<evidence type="ECO:0000256" key="7">
    <source>
        <dbReference type="ARBA" id="ARBA00022989"/>
    </source>
</evidence>
<dbReference type="PANTHER" id="PTHR30474:SF2">
    <property type="entry name" value="PEPTIDOGLYCAN GLYCOSYLTRANSFERASE FTSW-RELATED"/>
    <property type="match status" value="1"/>
</dbReference>
<reference evidence="19" key="1">
    <citation type="submission" date="2011-04" db="EMBL/GenBank/DDBJ databases">
        <title>The complete genome of Spirochaeta coccoides DSM 17374.</title>
        <authorList>
            <person name="Lucas S."/>
            <person name="Copeland A."/>
            <person name="Lapidus A."/>
            <person name="Bruce D."/>
            <person name="Goodwin L."/>
            <person name="Pitluck S."/>
            <person name="Peters L."/>
            <person name="Kyrpides N."/>
            <person name="Mavromatis K."/>
            <person name="Pagani I."/>
            <person name="Ivanova N."/>
            <person name="Ovchinnikova G."/>
            <person name="Lu M."/>
            <person name="Detter J.C."/>
            <person name="Tapia R."/>
            <person name="Han C."/>
            <person name="Land M."/>
            <person name="Hauser L."/>
            <person name="Markowitz V."/>
            <person name="Cheng J.-F."/>
            <person name="Hugenholtz P."/>
            <person name="Woyke T."/>
            <person name="Wu D."/>
            <person name="Spring S."/>
            <person name="Schroeder M."/>
            <person name="Brambilla E."/>
            <person name="Klenk H.-P."/>
            <person name="Eisen J.A."/>
        </authorList>
    </citation>
    <scope>NUCLEOTIDE SEQUENCE [LARGE SCALE GENOMIC DNA]</scope>
    <source>
        <strain evidence="19">ATCC BAA-1237 / DSM 17374 / SPN1</strain>
    </source>
</reference>